<feature type="compositionally biased region" description="Polar residues" evidence="1">
    <location>
        <begin position="1"/>
        <end position="19"/>
    </location>
</feature>
<evidence type="ECO:0000256" key="1">
    <source>
        <dbReference type="SAM" id="MobiDB-lite"/>
    </source>
</evidence>
<evidence type="ECO:0000313" key="2">
    <source>
        <dbReference type="EMBL" id="KAK8091428.1"/>
    </source>
</evidence>
<proteinExistence type="predicted"/>
<evidence type="ECO:0000313" key="3">
    <source>
        <dbReference type="Proteomes" id="UP001433268"/>
    </source>
</evidence>
<keyword evidence="3" id="KW-1185">Reference proteome</keyword>
<dbReference type="RefSeq" id="XP_066673400.1">
    <property type="nucleotide sequence ID" value="XM_066806104.1"/>
</dbReference>
<dbReference type="EMBL" id="JAQQWN010000003">
    <property type="protein sequence ID" value="KAK8091428.1"/>
    <property type="molecule type" value="Genomic_DNA"/>
</dbReference>
<dbReference type="Proteomes" id="UP001433268">
    <property type="component" value="Unassembled WGS sequence"/>
</dbReference>
<name>A0ABR1X7S4_9PEZI</name>
<sequence>MLTKNTQNRPTSFMTSAKTQKMRKVVWDETRSVLEALSPDAVQVYAELDQKGGGMSSDRIIESAKD</sequence>
<reference evidence="2 3" key="1">
    <citation type="submission" date="2023-01" db="EMBL/GenBank/DDBJ databases">
        <title>Analysis of 21 Apiospora genomes using comparative genomics revels a genus with tremendous synthesis potential of carbohydrate active enzymes and secondary metabolites.</title>
        <authorList>
            <person name="Sorensen T."/>
        </authorList>
    </citation>
    <scope>NUCLEOTIDE SEQUENCE [LARGE SCALE GENOMIC DNA]</scope>
    <source>
        <strain evidence="2 3">CBS 114990</strain>
    </source>
</reference>
<dbReference type="GeneID" id="92039164"/>
<protein>
    <submittedName>
        <fullName evidence="2">Uncharacterized protein</fullName>
    </submittedName>
</protein>
<feature type="region of interest" description="Disordered" evidence="1">
    <location>
        <begin position="1"/>
        <end position="20"/>
    </location>
</feature>
<gene>
    <name evidence="2" type="ORF">PG997_001789</name>
</gene>
<accession>A0ABR1X7S4</accession>
<comment type="caution">
    <text evidence="2">The sequence shown here is derived from an EMBL/GenBank/DDBJ whole genome shotgun (WGS) entry which is preliminary data.</text>
</comment>
<organism evidence="2 3">
    <name type="scientific">Apiospora hydei</name>
    <dbReference type="NCBI Taxonomy" id="1337664"/>
    <lineage>
        <taxon>Eukaryota</taxon>
        <taxon>Fungi</taxon>
        <taxon>Dikarya</taxon>
        <taxon>Ascomycota</taxon>
        <taxon>Pezizomycotina</taxon>
        <taxon>Sordariomycetes</taxon>
        <taxon>Xylariomycetidae</taxon>
        <taxon>Amphisphaeriales</taxon>
        <taxon>Apiosporaceae</taxon>
        <taxon>Apiospora</taxon>
    </lineage>
</organism>